<dbReference type="Gene3D" id="3.90.180.10">
    <property type="entry name" value="Medium-chain alcohol dehydrogenases, catalytic domain"/>
    <property type="match status" value="1"/>
</dbReference>
<dbReference type="SMART" id="SM00829">
    <property type="entry name" value="PKS_ER"/>
    <property type="match status" value="1"/>
</dbReference>
<dbReference type="InterPro" id="IPR036291">
    <property type="entry name" value="NAD(P)-bd_dom_sf"/>
</dbReference>
<dbReference type="GO" id="GO:0043957">
    <property type="term" value="F:acryloyl-CoA reductase (NADPH) activity"/>
    <property type="evidence" value="ECO:0007669"/>
    <property type="project" value="TreeGrafter"/>
</dbReference>
<dbReference type="InterPro" id="IPR020843">
    <property type="entry name" value="ER"/>
</dbReference>
<evidence type="ECO:0000313" key="3">
    <source>
        <dbReference type="Proteomes" id="UP000585327"/>
    </source>
</evidence>
<dbReference type="Proteomes" id="UP000585327">
    <property type="component" value="Unassembled WGS sequence"/>
</dbReference>
<dbReference type="SUPFAM" id="SSF51735">
    <property type="entry name" value="NAD(P)-binding Rossmann-fold domains"/>
    <property type="match status" value="1"/>
</dbReference>
<proteinExistence type="predicted"/>
<dbReference type="CDD" id="cd05280">
    <property type="entry name" value="MDR_yhdh_yhfp"/>
    <property type="match status" value="1"/>
</dbReference>
<feature type="domain" description="Enoyl reductase (ER)" evidence="1">
    <location>
        <begin position="17"/>
        <end position="323"/>
    </location>
</feature>
<comment type="caution">
    <text evidence="2">The sequence shown here is derived from an EMBL/GenBank/DDBJ whole genome shotgun (WGS) entry which is preliminary data.</text>
</comment>
<gene>
    <name evidence="2" type="ORF">H2021_02280</name>
</gene>
<dbReference type="InterPro" id="IPR013154">
    <property type="entry name" value="ADH-like_N"/>
</dbReference>
<dbReference type="Pfam" id="PF08240">
    <property type="entry name" value="ADH_N"/>
    <property type="match status" value="1"/>
</dbReference>
<dbReference type="Pfam" id="PF00107">
    <property type="entry name" value="ADH_zinc_N"/>
    <property type="match status" value="1"/>
</dbReference>
<dbReference type="PANTHER" id="PTHR43677:SF1">
    <property type="entry name" value="ACRYLYL-COA REDUCTASE ACUI-RELATED"/>
    <property type="match status" value="1"/>
</dbReference>
<dbReference type="AlphaFoldDB" id="A0A838YRF0"/>
<dbReference type="NCBIfam" id="TIGR02823">
    <property type="entry name" value="oxido_YhdH"/>
    <property type="match status" value="1"/>
</dbReference>
<dbReference type="InterPro" id="IPR011032">
    <property type="entry name" value="GroES-like_sf"/>
</dbReference>
<name>A0A838YRF0_9GAMM</name>
<dbReference type="InterPro" id="IPR051397">
    <property type="entry name" value="Zn-ADH-like_protein"/>
</dbReference>
<protein>
    <submittedName>
        <fullName evidence="2">YhdH/YhfP family quinone oxidoreductase</fullName>
    </submittedName>
</protein>
<dbReference type="InterPro" id="IPR014188">
    <property type="entry name" value="Acrylyl-CoA_reductase_AcuI"/>
</dbReference>
<sequence>MNYSAYQVVETENGFEGSITQLEKPKLEDGKVLIKVHFSSLNYKDALAATGVKGVVKEYPFTPGIDSAGEVIESKSDFFHEGDMVVVTGYKMGMSVNGGFGKIINVPENWIVKIPSDLSLLQVMEIGTAGLTAAACVKKLLEANVKNDLPILVSGATGGVGSVATNILNKLNFEVHALTGKASENNVLTEMGAKEIIDRNAFMESGIRPLDKAIYAGGIDTVGGDVLSKMLSMINNGGAVSCCGNVAGAKFTSSVFPFILRGVSLFGIDSAESDIELKKELWGLLSSDWFVSLSKQSRIVELKDIEPEISRILEGKQIGRVVIKHGE</sequence>
<accession>A0A838YRF0</accession>
<evidence type="ECO:0000259" key="1">
    <source>
        <dbReference type="SMART" id="SM00829"/>
    </source>
</evidence>
<dbReference type="Gene3D" id="3.40.50.720">
    <property type="entry name" value="NAD(P)-binding Rossmann-like Domain"/>
    <property type="match status" value="1"/>
</dbReference>
<dbReference type="EMBL" id="JACETM010000015">
    <property type="protein sequence ID" value="MBA4724023.1"/>
    <property type="molecule type" value="Genomic_DNA"/>
</dbReference>
<dbReference type="PANTHER" id="PTHR43677">
    <property type="entry name" value="SHORT-CHAIN DEHYDROGENASE/REDUCTASE"/>
    <property type="match status" value="1"/>
</dbReference>
<dbReference type="SUPFAM" id="SSF50129">
    <property type="entry name" value="GroES-like"/>
    <property type="match status" value="1"/>
</dbReference>
<evidence type="ECO:0000313" key="2">
    <source>
        <dbReference type="EMBL" id="MBA4724023.1"/>
    </source>
</evidence>
<reference evidence="2 3" key="1">
    <citation type="submission" date="2020-06" db="EMBL/GenBank/DDBJ databases">
        <title>Dysbiosis in marine aquaculture revealed through microbiome analysis: reverse ecology for environmental sustainability.</title>
        <authorList>
            <person name="Haro-Moreno J.M."/>
            <person name="Coutinho F.H."/>
            <person name="Zaragoza-Solas A."/>
            <person name="Picazo A."/>
            <person name="Almagro-Moreno S."/>
            <person name="Lopez-Perez M."/>
        </authorList>
    </citation>
    <scope>NUCLEOTIDE SEQUENCE [LARGE SCALE GENOMIC DNA]</scope>
    <source>
        <strain evidence="2">MCMED-G42</strain>
    </source>
</reference>
<dbReference type="InterPro" id="IPR013149">
    <property type="entry name" value="ADH-like_C"/>
</dbReference>
<organism evidence="2 3">
    <name type="scientific">SAR86 cluster bacterium</name>
    <dbReference type="NCBI Taxonomy" id="2030880"/>
    <lineage>
        <taxon>Bacteria</taxon>
        <taxon>Pseudomonadati</taxon>
        <taxon>Pseudomonadota</taxon>
        <taxon>Gammaproteobacteria</taxon>
        <taxon>SAR86 cluster</taxon>
    </lineage>
</organism>